<dbReference type="Pfam" id="PF26188">
    <property type="entry name" value="RESC6"/>
    <property type="match status" value="1"/>
</dbReference>
<dbReference type="InterPro" id="IPR016193">
    <property type="entry name" value="Cytidine_deaminase-like"/>
</dbReference>
<dbReference type="GO" id="GO:0000963">
    <property type="term" value="P:mitochondrial RNA processing"/>
    <property type="evidence" value="ECO:0007669"/>
    <property type="project" value="TreeGrafter"/>
</dbReference>
<feature type="domain" description="RNA-editing substrate-binding complex 6 protein" evidence="1">
    <location>
        <begin position="143"/>
        <end position="374"/>
    </location>
</feature>
<dbReference type="OrthoDB" id="5955355at2759"/>
<evidence type="ECO:0000313" key="2">
    <source>
        <dbReference type="EMBL" id="OLQ04102.1"/>
    </source>
</evidence>
<proteinExistence type="predicted"/>
<dbReference type="GO" id="GO:0003824">
    <property type="term" value="F:catalytic activity"/>
    <property type="evidence" value="ECO:0007669"/>
    <property type="project" value="InterPro"/>
</dbReference>
<dbReference type="PANTHER" id="PTHR21228">
    <property type="entry name" value="FAST LEU-RICH DOMAIN-CONTAINING"/>
    <property type="match status" value="1"/>
</dbReference>
<evidence type="ECO:0000259" key="1">
    <source>
        <dbReference type="Pfam" id="PF26188"/>
    </source>
</evidence>
<dbReference type="InterPro" id="IPR058917">
    <property type="entry name" value="RESC6_dom"/>
</dbReference>
<dbReference type="PANTHER" id="PTHR21228:SF40">
    <property type="entry name" value="LD45607P"/>
    <property type="match status" value="1"/>
</dbReference>
<dbReference type="GO" id="GO:0044528">
    <property type="term" value="P:regulation of mitochondrial mRNA stability"/>
    <property type="evidence" value="ECO:0007669"/>
    <property type="project" value="TreeGrafter"/>
</dbReference>
<dbReference type="InterPro" id="IPR050870">
    <property type="entry name" value="FAST_kinase"/>
</dbReference>
<dbReference type="Proteomes" id="UP000186817">
    <property type="component" value="Unassembled WGS sequence"/>
</dbReference>
<dbReference type="EMBL" id="LSRX01000218">
    <property type="protein sequence ID" value="OLQ04102.1"/>
    <property type="molecule type" value="Genomic_DNA"/>
</dbReference>
<organism evidence="2 3">
    <name type="scientific">Symbiodinium microadriaticum</name>
    <name type="common">Dinoflagellate</name>
    <name type="synonym">Zooxanthella microadriatica</name>
    <dbReference type="NCBI Taxonomy" id="2951"/>
    <lineage>
        <taxon>Eukaryota</taxon>
        <taxon>Sar</taxon>
        <taxon>Alveolata</taxon>
        <taxon>Dinophyceae</taxon>
        <taxon>Suessiales</taxon>
        <taxon>Symbiodiniaceae</taxon>
        <taxon>Symbiodinium</taxon>
    </lineage>
</organism>
<dbReference type="AlphaFoldDB" id="A0A1Q9E9L1"/>
<dbReference type="SUPFAM" id="SSF53927">
    <property type="entry name" value="Cytidine deaminase-like"/>
    <property type="match status" value="1"/>
</dbReference>
<protein>
    <recommendedName>
        <fullName evidence="1">RNA-editing substrate-binding complex 6 protein domain-containing protein</fullName>
    </recommendedName>
</protein>
<dbReference type="GO" id="GO:0005759">
    <property type="term" value="C:mitochondrial matrix"/>
    <property type="evidence" value="ECO:0007669"/>
    <property type="project" value="TreeGrafter"/>
</dbReference>
<evidence type="ECO:0000313" key="3">
    <source>
        <dbReference type="Proteomes" id="UP000186817"/>
    </source>
</evidence>
<keyword evidence="3" id="KW-1185">Reference proteome</keyword>
<accession>A0A1Q9E9L1</accession>
<sequence>MVDGHGSLYGTFKPAARLPPRSAPHLAFVQAYEQGDLADFIRMVQKSLQEEPEMGVVSATTALHRLARGWSAGNGVGAELASATVDVLVLLSHRLADIFRYANSPSSLSGLGELQPRHVAITAWSFATLQRCPALKLRGEHFTALFRPLAEAAVPRIPDFDGQSLGNLLWGCAVTRQVNRRLFFVASRRTRELLASQELGGQNLSNILWSFSQVRLPNHALFQEVARHPEVFDDHVHKVSPQHITNILWAFSRIHGKLGMFRSFFDAGAEAAIPKLGAFKTQELANLLWTFANQTMYHEDLFAAVAEHAKGRIAEFDNFDLSQLLWSFAKVWWRDANLLGEAAQDMLFGPKNRLKRMCAQDLGCVLWAFAMLQWPDEALFQALARAVREQFGTLKPLDIGNVAWALAMSNQMDVSTARMIADHALRQPGDSFGHDFGATAEGWVHVLSSLEEPLSGTVVDLEKWEGLKARFNAAIFAPLCEKLQRLRRVTEAEGDTAQRIMDMRQELGLVEAWVGDLQLEHLGPEYSELLASRCGLWSPGEWTTRARNALEAFEKTSSQCTSPERMQDGVQRTKSYRVGLHQSKVLAWLAYDLQLRSPASNAELSEPGQVVSYGRAERDFCPHWQAAEKLLLPLASTPHSRGGHAERVAMLQVFAHALRCAAGHSGPGDAELTGDVWLFASHWPCISCLAVLCQATALARSVRFHLCWDGFASHSEPHAPPAGGEPWTAAALDHRDRAACGAVYAEAGIQHLLEAREEDRFEEIHCKSGCGLLWIEGDLGSGELARRSFQQLSQIPSLALQISQHS</sequence>
<comment type="caution">
    <text evidence="2">The sequence shown here is derived from an EMBL/GenBank/DDBJ whole genome shotgun (WGS) entry which is preliminary data.</text>
</comment>
<reference evidence="2 3" key="1">
    <citation type="submission" date="2016-02" db="EMBL/GenBank/DDBJ databases">
        <title>Genome analysis of coral dinoflagellate symbionts highlights evolutionary adaptations to a symbiotic lifestyle.</title>
        <authorList>
            <person name="Aranda M."/>
            <person name="Li Y."/>
            <person name="Liew Y.J."/>
            <person name="Baumgarten S."/>
            <person name="Simakov O."/>
            <person name="Wilson M."/>
            <person name="Piel J."/>
            <person name="Ashoor H."/>
            <person name="Bougouffa S."/>
            <person name="Bajic V.B."/>
            <person name="Ryu T."/>
            <person name="Ravasi T."/>
            <person name="Bayer T."/>
            <person name="Micklem G."/>
            <person name="Kim H."/>
            <person name="Bhak J."/>
            <person name="Lajeunesse T.C."/>
            <person name="Voolstra C.R."/>
        </authorList>
    </citation>
    <scope>NUCLEOTIDE SEQUENCE [LARGE SCALE GENOMIC DNA]</scope>
    <source>
        <strain evidence="2 3">CCMP2467</strain>
    </source>
</reference>
<dbReference type="GO" id="GO:0003723">
    <property type="term" value="F:RNA binding"/>
    <property type="evidence" value="ECO:0007669"/>
    <property type="project" value="TreeGrafter"/>
</dbReference>
<name>A0A1Q9E9L1_SYMMI</name>
<gene>
    <name evidence="2" type="ORF">AK812_SmicGene12852</name>
</gene>
<dbReference type="GO" id="GO:0035770">
    <property type="term" value="C:ribonucleoprotein granule"/>
    <property type="evidence" value="ECO:0007669"/>
    <property type="project" value="TreeGrafter"/>
</dbReference>